<feature type="compositionally biased region" description="Low complexity" evidence="1">
    <location>
        <begin position="38"/>
        <end position="48"/>
    </location>
</feature>
<evidence type="ECO:0000256" key="1">
    <source>
        <dbReference type="SAM" id="MobiDB-lite"/>
    </source>
</evidence>
<proteinExistence type="predicted"/>
<organism evidence="2 3">
    <name type="scientific">Cinchona calisaya</name>
    <dbReference type="NCBI Taxonomy" id="153742"/>
    <lineage>
        <taxon>Eukaryota</taxon>
        <taxon>Viridiplantae</taxon>
        <taxon>Streptophyta</taxon>
        <taxon>Embryophyta</taxon>
        <taxon>Tracheophyta</taxon>
        <taxon>Spermatophyta</taxon>
        <taxon>Magnoliopsida</taxon>
        <taxon>eudicotyledons</taxon>
        <taxon>Gunneridae</taxon>
        <taxon>Pentapetalae</taxon>
        <taxon>asterids</taxon>
        <taxon>lamiids</taxon>
        <taxon>Gentianales</taxon>
        <taxon>Rubiaceae</taxon>
        <taxon>Cinchonoideae</taxon>
        <taxon>Cinchoneae</taxon>
        <taxon>Cinchona</taxon>
    </lineage>
</organism>
<comment type="caution">
    <text evidence="2">The sequence shown here is derived from an EMBL/GenBank/DDBJ whole genome shotgun (WGS) entry which is preliminary data.</text>
</comment>
<name>A0ABD2XSL8_9GENT</name>
<dbReference type="EMBL" id="JBJUIK010000017">
    <property type="protein sequence ID" value="KAL3498192.1"/>
    <property type="molecule type" value="Genomic_DNA"/>
</dbReference>
<gene>
    <name evidence="2" type="ORF">ACH5RR_040924</name>
</gene>
<evidence type="ECO:0000313" key="2">
    <source>
        <dbReference type="EMBL" id="KAL3498192.1"/>
    </source>
</evidence>
<dbReference type="AlphaFoldDB" id="A0ABD2XSL8"/>
<feature type="compositionally biased region" description="Polar residues" evidence="1">
    <location>
        <begin position="1"/>
        <end position="12"/>
    </location>
</feature>
<feature type="region of interest" description="Disordered" evidence="1">
    <location>
        <begin position="133"/>
        <end position="152"/>
    </location>
</feature>
<sequence length="152" mass="16706">MLVNSSTNTQWVPESIESKVPKTISTPTPALENPGLENPNSTNPSSSSLDNAGKTAIPMLLDHDLLVVKKLSHDSGNSKAIIPSVAASPIDKNTIIHVMDEEIMQGTLFSNLGSQMGWKLKSMSFGRKKIPQTIHDDHYPQFHQPKRKPIKQ</sequence>
<reference evidence="2 3" key="1">
    <citation type="submission" date="2024-11" db="EMBL/GenBank/DDBJ databases">
        <title>A near-complete genome assembly of Cinchona calisaya.</title>
        <authorList>
            <person name="Lian D.C."/>
            <person name="Zhao X.W."/>
            <person name="Wei L."/>
        </authorList>
    </citation>
    <scope>NUCLEOTIDE SEQUENCE [LARGE SCALE GENOMIC DNA]</scope>
    <source>
        <tissue evidence="2">Nenye</tissue>
    </source>
</reference>
<evidence type="ECO:0000313" key="3">
    <source>
        <dbReference type="Proteomes" id="UP001630127"/>
    </source>
</evidence>
<accession>A0ABD2XSL8</accession>
<dbReference type="Proteomes" id="UP001630127">
    <property type="component" value="Unassembled WGS sequence"/>
</dbReference>
<feature type="region of interest" description="Disordered" evidence="1">
    <location>
        <begin position="1"/>
        <end position="54"/>
    </location>
</feature>
<keyword evidence="3" id="KW-1185">Reference proteome</keyword>
<protein>
    <submittedName>
        <fullName evidence="2">Uncharacterized protein</fullName>
    </submittedName>
</protein>